<evidence type="ECO:0000256" key="1">
    <source>
        <dbReference type="SAM" id="MobiDB-lite"/>
    </source>
</evidence>
<dbReference type="Pfam" id="PF13229">
    <property type="entry name" value="Beta_helix"/>
    <property type="match status" value="1"/>
</dbReference>
<dbReference type="Proteomes" id="UP000384372">
    <property type="component" value="Unassembled WGS sequence"/>
</dbReference>
<feature type="chain" id="PRO_5025549599" evidence="2">
    <location>
        <begin position="21"/>
        <end position="504"/>
    </location>
</feature>
<evidence type="ECO:0000259" key="3">
    <source>
        <dbReference type="Pfam" id="PF13229"/>
    </source>
</evidence>
<evidence type="ECO:0000256" key="2">
    <source>
        <dbReference type="SAM" id="SignalP"/>
    </source>
</evidence>
<keyword evidence="5" id="KW-1185">Reference proteome</keyword>
<name>A0A6A7WCZ4_9BACT</name>
<feature type="signal peptide" evidence="2">
    <location>
        <begin position="1"/>
        <end position="20"/>
    </location>
</feature>
<feature type="region of interest" description="Disordered" evidence="1">
    <location>
        <begin position="466"/>
        <end position="504"/>
    </location>
</feature>
<dbReference type="Gene3D" id="2.160.20.10">
    <property type="entry name" value="Single-stranded right-handed beta-helix, Pectin lyase-like"/>
    <property type="match status" value="1"/>
</dbReference>
<sequence length="504" mass="56327">MKKIKAIFYIICVVFGLMTASCVDDDSFTTSASDVLSFSVDTLSLDTTFSNVPTPTKTMWVYNRAGKGIRCQSVRLESGNQNGFRVNVDGTYLGQTSGFQTQDVEIRKGDSIRVFVELTSKLQHTDVPNLVEDNLIFLLESGVQQKVNLNAYSWDAEFLKDKIIAKGVNEVFSNQGKPIVVYGGIKVDSTATLTIKPGVKLYFHENAGLDVYGTLKIEGEKGNEVLLRGDRIDNMFDYLPYDRTPGQWQGLRLRSSSVGNKIQFADIHSAYNGIMVDSCHDETVSKLSKLELLQSTVHNCQGYGVMVDSAAIVKIENCQISNTLNHCLYVYGGSVTMNYTTLAQFYPFDSRRKSALGFKAPVYQLDVTNSLVTGYADDEVVWTPVEEQPLKANFSYSVLRTVEMNDKDKEKCPDVVFGDSILYEKGDSIEREGKYIFFGKEHFVKFDTDNLVYDFRLLSKSAAVGWANPKSSAPDRDGTEREQEKPDAGCYQHREKAEESESGK</sequence>
<evidence type="ECO:0000313" key="4">
    <source>
        <dbReference type="EMBL" id="MQP12312.1"/>
    </source>
</evidence>
<proteinExistence type="predicted"/>
<reference evidence="4 5" key="1">
    <citation type="submission" date="2019-09" db="EMBL/GenBank/DDBJ databases">
        <title>Distinct polysaccharide growth profiles of human intestinal Prevotella copri isolates.</title>
        <authorList>
            <person name="Fehlner-Peach H."/>
            <person name="Magnabosco C."/>
            <person name="Raghavan V."/>
            <person name="Scher J.U."/>
            <person name="Tett A."/>
            <person name="Cox L.M."/>
            <person name="Gottsegen C."/>
            <person name="Watters A."/>
            <person name="Wiltshire- Gordon J.D."/>
            <person name="Segata N."/>
            <person name="Bonneau R."/>
            <person name="Littman D.R."/>
        </authorList>
    </citation>
    <scope>NUCLEOTIDE SEQUENCE [LARGE SCALE GENOMIC DNA]</scope>
    <source>
        <strain evidence="5">iAQ1173</strain>
    </source>
</reference>
<keyword evidence="2" id="KW-0732">Signal</keyword>
<feature type="domain" description="Right handed beta helix" evidence="3">
    <location>
        <begin position="247"/>
        <end position="341"/>
    </location>
</feature>
<dbReference type="InterPro" id="IPR039448">
    <property type="entry name" value="Beta_helix"/>
</dbReference>
<organism evidence="4 5">
    <name type="scientific">Segatella copri</name>
    <dbReference type="NCBI Taxonomy" id="165179"/>
    <lineage>
        <taxon>Bacteria</taxon>
        <taxon>Pseudomonadati</taxon>
        <taxon>Bacteroidota</taxon>
        <taxon>Bacteroidia</taxon>
        <taxon>Bacteroidales</taxon>
        <taxon>Prevotellaceae</taxon>
        <taxon>Segatella</taxon>
    </lineage>
</organism>
<evidence type="ECO:0000313" key="5">
    <source>
        <dbReference type="Proteomes" id="UP000384372"/>
    </source>
</evidence>
<dbReference type="RefSeq" id="WP_158463940.1">
    <property type="nucleotide sequence ID" value="NZ_VZAD01000076.1"/>
</dbReference>
<dbReference type="InterPro" id="IPR011050">
    <property type="entry name" value="Pectin_lyase_fold/virulence"/>
</dbReference>
<comment type="caution">
    <text evidence="4">The sequence shown here is derived from an EMBL/GenBank/DDBJ whole genome shotgun (WGS) entry which is preliminary data.</text>
</comment>
<protein>
    <submittedName>
        <fullName evidence="4">Right-handed parallel beta-helix repeat-containing protein</fullName>
    </submittedName>
</protein>
<dbReference type="AlphaFoldDB" id="A0A6A7WCZ4"/>
<dbReference type="EMBL" id="VZAD01000076">
    <property type="protein sequence ID" value="MQP12312.1"/>
    <property type="molecule type" value="Genomic_DNA"/>
</dbReference>
<gene>
    <name evidence="4" type="ORF">F7D20_10190</name>
</gene>
<dbReference type="InterPro" id="IPR012334">
    <property type="entry name" value="Pectin_lyas_fold"/>
</dbReference>
<dbReference type="OrthoDB" id="1111178at2"/>
<feature type="compositionally biased region" description="Basic and acidic residues" evidence="1">
    <location>
        <begin position="473"/>
        <end position="504"/>
    </location>
</feature>
<dbReference type="PROSITE" id="PS51257">
    <property type="entry name" value="PROKAR_LIPOPROTEIN"/>
    <property type="match status" value="1"/>
</dbReference>
<dbReference type="SUPFAM" id="SSF51126">
    <property type="entry name" value="Pectin lyase-like"/>
    <property type="match status" value="1"/>
</dbReference>
<accession>A0A6A7WCZ4</accession>